<dbReference type="AlphaFoldDB" id="A0A0R1HLV5"/>
<evidence type="ECO:0000313" key="1">
    <source>
        <dbReference type="EMBL" id="KRK47725.1"/>
    </source>
</evidence>
<comment type="caution">
    <text evidence="1">The sequence shown here is derived from an EMBL/GenBank/DDBJ whole genome shotgun (WGS) entry which is preliminary data.</text>
</comment>
<evidence type="ECO:0000313" key="2">
    <source>
        <dbReference type="Proteomes" id="UP000050911"/>
    </source>
</evidence>
<dbReference type="RefSeq" id="WP_056942697.1">
    <property type="nucleotide sequence ID" value="NZ_AZCX01000006.1"/>
</dbReference>
<dbReference type="PATRIC" id="fig|1302272.5.peg.2260"/>
<accession>A0A0R1HLV5</accession>
<keyword evidence="2" id="KW-1185">Reference proteome</keyword>
<sequence>MELNGITINCNNRGALTQLKWGNDATQMNWVIDPAYLAEVGYQDDDKLFGEFTVAIDGQSYQSIDFPTQIDQTADQLTVTTTIQDLVFKSHYTAAPNQVLNWQFSVSNPSQRPVTLTNLGVWTSLAYVMYRDKNVRRNAQESAAVFPSISKNYTKLAVMRRDDEHQNLGLYQTAGEVLSVGTYCEYNNRFFENVSPSLDGMLFHQLILAGGYPADNGPKHDWIYPQTVLNLAAGETRQWAFNACLFNDQADFYQTGATFGHPEIHFAPMVSNAAQQLSLDAESAQKVASICDVTMTAAGLKKRELKSLLTDTTVTYQPEGEGEHQVIVTFDDGTQDMLVYNYLASIRRLLQDRVDYVSQHSYSGATGQHPYAFEPVSNQGESLGKMTFVLQACLLDPDIDQVAEKIQQVELSAVHYVKNKWFIDGDLSRPAKLYGDFYRVMDLEYIGHLFFLLSQSDAQYLKLNKPATYLKWAAKICDLRVNPALHDNVRAKEETQMLGQFFLYINDLLSALKAADLTKEYQEISTSWQNMITSVAAGADKLTAAVTEHFYDNAGFGPAAAALAQAEQPAAQVYGHLLQANIGFSNDFRAQSPDRWWEALSYMIHSLWGGVTAAAALITGHRLGDAHLVEAAYRATVGVLYMYDSNATATDRQLQPGEAASTYSIAGPNLNRPDLSRNRFGQSVFAADGGIFSRLFPDGYTGEDDWDMGEELVAYLNGFGQQTYIYQDETDGYHVVNGEVTDQTGHVLTIRSTAPYPSQYIDLNHQTVFHSPEVVVHYDVTTDTFMA</sequence>
<proteinExistence type="predicted"/>
<dbReference type="Proteomes" id="UP000050911">
    <property type="component" value="Unassembled WGS sequence"/>
</dbReference>
<organism evidence="1 2">
    <name type="scientific">Secundilactobacillus kimchicus JCM 15530</name>
    <dbReference type="NCBI Taxonomy" id="1302272"/>
    <lineage>
        <taxon>Bacteria</taxon>
        <taxon>Bacillati</taxon>
        <taxon>Bacillota</taxon>
        <taxon>Bacilli</taxon>
        <taxon>Lactobacillales</taxon>
        <taxon>Lactobacillaceae</taxon>
        <taxon>Secundilactobacillus</taxon>
    </lineage>
</organism>
<dbReference type="OrthoDB" id="1991740at2"/>
<gene>
    <name evidence="1" type="ORF">FC96_GL002210</name>
</gene>
<reference evidence="1 2" key="1">
    <citation type="journal article" date="2015" name="Genome Announc.">
        <title>Expanding the biotechnology potential of lactobacilli through comparative genomics of 213 strains and associated genera.</title>
        <authorList>
            <person name="Sun Z."/>
            <person name="Harris H.M."/>
            <person name="McCann A."/>
            <person name="Guo C."/>
            <person name="Argimon S."/>
            <person name="Zhang W."/>
            <person name="Yang X."/>
            <person name="Jeffery I.B."/>
            <person name="Cooney J.C."/>
            <person name="Kagawa T.F."/>
            <person name="Liu W."/>
            <person name="Song Y."/>
            <person name="Salvetti E."/>
            <person name="Wrobel A."/>
            <person name="Rasinkangas P."/>
            <person name="Parkhill J."/>
            <person name="Rea M.C."/>
            <person name="O'Sullivan O."/>
            <person name="Ritari J."/>
            <person name="Douillard F.P."/>
            <person name="Paul Ross R."/>
            <person name="Yang R."/>
            <person name="Briner A.E."/>
            <person name="Felis G.E."/>
            <person name="de Vos W.M."/>
            <person name="Barrangou R."/>
            <person name="Klaenhammer T.R."/>
            <person name="Caufield P.W."/>
            <person name="Cui Y."/>
            <person name="Zhang H."/>
            <person name="O'Toole P.W."/>
        </authorList>
    </citation>
    <scope>NUCLEOTIDE SEQUENCE [LARGE SCALE GENOMIC DNA]</scope>
    <source>
        <strain evidence="1 2">JCM 15530</strain>
    </source>
</reference>
<protein>
    <submittedName>
        <fullName evidence="1">Uncharacterized protein</fullName>
    </submittedName>
</protein>
<name>A0A0R1HLV5_9LACO</name>
<dbReference type="EMBL" id="AZCX01000006">
    <property type="protein sequence ID" value="KRK47725.1"/>
    <property type="molecule type" value="Genomic_DNA"/>
</dbReference>